<organism evidence="3 4">
    <name type="scientific">Fusarium kuroshium</name>
    <dbReference type="NCBI Taxonomy" id="2010991"/>
    <lineage>
        <taxon>Eukaryota</taxon>
        <taxon>Fungi</taxon>
        <taxon>Dikarya</taxon>
        <taxon>Ascomycota</taxon>
        <taxon>Pezizomycotina</taxon>
        <taxon>Sordariomycetes</taxon>
        <taxon>Hypocreomycetidae</taxon>
        <taxon>Hypocreales</taxon>
        <taxon>Nectriaceae</taxon>
        <taxon>Fusarium</taxon>
        <taxon>Fusarium solani species complex</taxon>
    </lineage>
</organism>
<dbReference type="Proteomes" id="UP000277212">
    <property type="component" value="Unassembled WGS sequence"/>
</dbReference>
<feature type="domain" description="Heterokaryon incompatibility" evidence="2">
    <location>
        <begin position="437"/>
        <end position="523"/>
    </location>
</feature>
<dbReference type="SUPFAM" id="SSF48452">
    <property type="entry name" value="TPR-like"/>
    <property type="match status" value="1"/>
</dbReference>
<dbReference type="EMBL" id="NKUJ01000058">
    <property type="protein sequence ID" value="RMJ15831.1"/>
    <property type="molecule type" value="Genomic_DNA"/>
</dbReference>
<evidence type="ECO:0000256" key="1">
    <source>
        <dbReference type="SAM" id="MobiDB-lite"/>
    </source>
</evidence>
<dbReference type="STRING" id="2010991.A0A3M2SE49"/>
<dbReference type="InterPro" id="IPR010730">
    <property type="entry name" value="HET"/>
</dbReference>
<dbReference type="OrthoDB" id="20872at2759"/>
<accession>A0A3M2SE49</accession>
<sequence length="1244" mass="140591">MSELEPPGYKAFLRYWSFDSLDVKEAEHKDSTNDDESQDQQRSGPAPNFAGARSYLRFLREPDAPEYLTDDSDGPKCTGNADEVGESFCDACSVRAADIDRVKYFHVLPESPLLLPAPSEDESEGICVNLHHNDPDLWAEEPNFYRALAADGMGFLSQVAHVCLYARLSNCNNARCLALKQKMQNNGVPKVDSWPELTNWALTAMSCQHHHRDERIWGGNLTSHSGHTHIASAVAALSMVLSECSRPCYGKILFRGHLDGVDEEDDTLLSDVWDLLYWMISIQYNYSVGPDRFGRWGSDMLSTSIESRFILRDRLEQDLQWLENADVCKFRVWNFLDVGDRDDADLLAVVGVLKNYKNELGIEEKKHKRCTPGFCQQGNMDSTKVTQWHSTEGHNSCEPLEFDLELVNEAVVKGHSTAWICDQKYEQPELIEDGNDYVAISHVWSDGTGVGDSQRDNKSASMVNSCLWEYWQTMVDQVWKESYNGVPAVWWDTISIPRESGKRAMALRSLHRNYSGAKCTIVHDKLLANMTSENNAVRCLALVLSNWFSRGWTALELQMSKQVWVVFGNTPIPLEDILAKSPATAHPVHWLATTMIKRLKAPIDDVGDILHILKSRSTSWARDKTIIAAPLADVPNFNSLKDESVMTQDILRYLGKIPSLSLLHGEPTMKNVGPWSWCPSTLFDMPVAPSIDVESRTMSDFLSLLDITPNGGLNGKWLSRFLHDEHDSKSIHVFGRDNSSSLKVRLALQQWEKCHLLRPQSGVQPGEPALLVKMIREMDTEDDGTPSMRCQYIGAVWEGKTTKSDDWQTSKVLIGPKDESGAGDDHWEVYLPVRDEAQTPTWLDDAAPVDDWLEEGDSFIAQLSKVLLGSDEDSPVGLLRESILKGNTQSAQYQLESTLSRDVLDFGMIDELKSTADELDLQDGQLSDIMNGLWLLGDYALKLKDFEHTRKAYFAAHGLAKKYLDADESRSEDIPAHTDAMLWYQRGLALLLKGDYQPAIECLQQAIPGKLSRVTNQVIPQRKTRNSRRNTQYHRVSSYMVARDWESESEAWYRVRRSTLGALILLSADPSFREQYDNLKTPEHYFLDSIRREDRALFSNDEQGNSISELGFGIIRYCLQEKGTDENELPQYSLKEIQQIAIALKSVLEKFDRLFQKEHILCYISSLCFGVAAKMTAESAYEDPQLGMIAAREYEALASAQFKRVREDLIKVLPDLPESGPRGWALYNILTSHCAEIEETAAEE</sequence>
<dbReference type="PANTHER" id="PTHR39596:SF2">
    <property type="entry name" value="HET DOMAIN PROTEIN (AFU_ORTHOLOGUE AFUA_1G17550)-RELATED"/>
    <property type="match status" value="1"/>
</dbReference>
<evidence type="ECO:0000313" key="3">
    <source>
        <dbReference type="EMBL" id="RMJ15831.1"/>
    </source>
</evidence>
<dbReference type="Pfam" id="PF06985">
    <property type="entry name" value="HET"/>
    <property type="match status" value="1"/>
</dbReference>
<dbReference type="AlphaFoldDB" id="A0A3M2SE49"/>
<reference evidence="3 4" key="1">
    <citation type="submission" date="2017-06" db="EMBL/GenBank/DDBJ databases">
        <title>Comparative genomic analysis of Ambrosia Fusariam Clade fungi.</title>
        <authorList>
            <person name="Stajich J.E."/>
            <person name="Carrillo J."/>
            <person name="Kijimoto T."/>
            <person name="Eskalen A."/>
            <person name="O'Donnell K."/>
            <person name="Kasson M."/>
        </authorList>
    </citation>
    <scope>NUCLEOTIDE SEQUENCE [LARGE SCALE GENOMIC DNA]</scope>
    <source>
        <strain evidence="3">UCR3666</strain>
    </source>
</reference>
<keyword evidence="4" id="KW-1185">Reference proteome</keyword>
<dbReference type="PANTHER" id="PTHR39596">
    <property type="match status" value="1"/>
</dbReference>
<name>A0A3M2SE49_9HYPO</name>
<dbReference type="Gene3D" id="1.25.40.10">
    <property type="entry name" value="Tetratricopeptide repeat domain"/>
    <property type="match status" value="1"/>
</dbReference>
<feature type="region of interest" description="Disordered" evidence="1">
    <location>
        <begin position="25"/>
        <end position="50"/>
    </location>
</feature>
<gene>
    <name evidence="3" type="ORF">CDV36_004537</name>
</gene>
<comment type="caution">
    <text evidence="3">The sequence shown here is derived from an EMBL/GenBank/DDBJ whole genome shotgun (WGS) entry which is preliminary data.</text>
</comment>
<dbReference type="InterPro" id="IPR011990">
    <property type="entry name" value="TPR-like_helical_dom_sf"/>
</dbReference>
<evidence type="ECO:0000259" key="2">
    <source>
        <dbReference type="Pfam" id="PF06985"/>
    </source>
</evidence>
<protein>
    <recommendedName>
        <fullName evidence="2">Heterokaryon incompatibility domain-containing protein</fullName>
    </recommendedName>
</protein>
<proteinExistence type="predicted"/>
<evidence type="ECO:0000313" key="4">
    <source>
        <dbReference type="Proteomes" id="UP000277212"/>
    </source>
</evidence>